<gene>
    <name evidence="2" type="ORF">UCDDA912_g02469</name>
</gene>
<name>A0A0G2FUI1_9PEZI</name>
<reference evidence="2 3" key="1">
    <citation type="submission" date="2015-05" db="EMBL/GenBank/DDBJ databases">
        <title>Distinctive expansion of gene families associated with plant cell wall degradation and secondary metabolism in the genomes of grapevine trunk pathogens.</title>
        <authorList>
            <person name="Lawrence D.P."/>
            <person name="Travadon R."/>
            <person name="Rolshausen P.E."/>
            <person name="Baumgartner K."/>
        </authorList>
    </citation>
    <scope>NUCLEOTIDE SEQUENCE [LARGE SCALE GENOMIC DNA]</scope>
    <source>
        <strain evidence="2">DA912</strain>
    </source>
</reference>
<feature type="region of interest" description="Disordered" evidence="1">
    <location>
        <begin position="163"/>
        <end position="184"/>
    </location>
</feature>
<evidence type="ECO:0000313" key="3">
    <source>
        <dbReference type="Proteomes" id="UP000034680"/>
    </source>
</evidence>
<sequence length="326" mass="37031">MAACDQKKKYVFDDDKRPTLPYVTGACFKIKRHEPLTPFDGGTSYENPEDRTTRRLDIVRQIRVRDGANSQVVQCRVDGIQGPLVAKIFDPLYSSDDVELDEGQSPVGLTESEWSREAAAYTKIKEQGLDGRYTPRFEGCWSFDIPYELELVSNSAVTHISTANTTTGGRQSGSSGGKRHGESSDQLVCHTIKVTRNVRLLLIEYIPGDSILHLLKSGNYKKIPVQQEQRDQGVQEWRAVWIDFGNSVVLDLPNAKSNIEGRLPPLGKLPPNPMTRCRGLWPLEDLCLDNNTNWIDKQYDKFEPRRKWMEARWESRKDDGWRGSTA</sequence>
<keyword evidence="3" id="KW-1185">Reference proteome</keyword>
<dbReference type="EMBL" id="LCUC01000082">
    <property type="protein sequence ID" value="KKY37579.1"/>
    <property type="molecule type" value="Genomic_DNA"/>
</dbReference>
<evidence type="ECO:0000256" key="1">
    <source>
        <dbReference type="SAM" id="MobiDB-lite"/>
    </source>
</evidence>
<dbReference type="OrthoDB" id="4267316at2759"/>
<reference evidence="2 3" key="2">
    <citation type="submission" date="2015-05" db="EMBL/GenBank/DDBJ databases">
        <authorList>
            <person name="Morales-Cruz A."/>
            <person name="Amrine K.C."/>
            <person name="Cantu D."/>
        </authorList>
    </citation>
    <scope>NUCLEOTIDE SEQUENCE [LARGE SCALE GENOMIC DNA]</scope>
    <source>
        <strain evidence="2">DA912</strain>
    </source>
</reference>
<protein>
    <submittedName>
        <fullName evidence="2">Uncharacterized protein</fullName>
    </submittedName>
</protein>
<comment type="caution">
    <text evidence="2">The sequence shown here is derived from an EMBL/GenBank/DDBJ whole genome shotgun (WGS) entry which is preliminary data.</text>
</comment>
<dbReference type="Proteomes" id="UP000034680">
    <property type="component" value="Unassembled WGS sequence"/>
</dbReference>
<proteinExistence type="predicted"/>
<dbReference type="AlphaFoldDB" id="A0A0G2FUI1"/>
<evidence type="ECO:0000313" key="2">
    <source>
        <dbReference type="EMBL" id="KKY37579.1"/>
    </source>
</evidence>
<organism evidence="2 3">
    <name type="scientific">Diaporthe ampelina</name>
    <dbReference type="NCBI Taxonomy" id="1214573"/>
    <lineage>
        <taxon>Eukaryota</taxon>
        <taxon>Fungi</taxon>
        <taxon>Dikarya</taxon>
        <taxon>Ascomycota</taxon>
        <taxon>Pezizomycotina</taxon>
        <taxon>Sordariomycetes</taxon>
        <taxon>Sordariomycetidae</taxon>
        <taxon>Diaporthales</taxon>
        <taxon>Diaporthaceae</taxon>
        <taxon>Diaporthe</taxon>
    </lineage>
</organism>
<accession>A0A0G2FUI1</accession>